<dbReference type="AlphaFoldDB" id="A0A0G1D2T7"/>
<feature type="non-terminal residue" evidence="1">
    <location>
        <position position="1"/>
    </location>
</feature>
<dbReference type="EMBL" id="LCFK01000049">
    <property type="protein sequence ID" value="KKS92215.1"/>
    <property type="molecule type" value="Genomic_DNA"/>
</dbReference>
<evidence type="ECO:0000313" key="1">
    <source>
        <dbReference type="EMBL" id="KKS92215.1"/>
    </source>
</evidence>
<reference evidence="1 2" key="1">
    <citation type="journal article" date="2015" name="Nature">
        <title>rRNA introns, odd ribosomes, and small enigmatic genomes across a large radiation of phyla.</title>
        <authorList>
            <person name="Brown C.T."/>
            <person name="Hug L.A."/>
            <person name="Thomas B.C."/>
            <person name="Sharon I."/>
            <person name="Castelle C.J."/>
            <person name="Singh A."/>
            <person name="Wilkins M.J."/>
            <person name="Williams K.H."/>
            <person name="Banfield J.F."/>
        </authorList>
    </citation>
    <scope>NUCLEOTIDE SEQUENCE [LARGE SCALE GENOMIC DNA]</scope>
</reference>
<sequence length="27" mass="3046">IFGIKFQSTIASDPHLGDILVIDERLF</sequence>
<gene>
    <name evidence="1" type="ORF">UV68_C0049G0001</name>
</gene>
<dbReference type="Proteomes" id="UP000033980">
    <property type="component" value="Unassembled WGS sequence"/>
</dbReference>
<accession>A0A0G1D2T7</accession>
<organism evidence="1 2">
    <name type="scientific">Candidatus Collierbacteria bacterium GW2011_GWC2_43_12</name>
    <dbReference type="NCBI Taxonomy" id="1618390"/>
    <lineage>
        <taxon>Bacteria</taxon>
        <taxon>Candidatus Collieribacteriota</taxon>
    </lineage>
</organism>
<protein>
    <submittedName>
        <fullName evidence="1">Uncharacterized protein</fullName>
    </submittedName>
</protein>
<proteinExistence type="predicted"/>
<comment type="caution">
    <text evidence="1">The sequence shown here is derived from an EMBL/GenBank/DDBJ whole genome shotgun (WGS) entry which is preliminary data.</text>
</comment>
<evidence type="ECO:0000313" key="2">
    <source>
        <dbReference type="Proteomes" id="UP000033980"/>
    </source>
</evidence>
<name>A0A0G1D2T7_9BACT</name>